<organism evidence="2 3">
    <name type="scientific">Teichococcus vastitatis</name>
    <dbReference type="NCBI Taxonomy" id="2307076"/>
    <lineage>
        <taxon>Bacteria</taxon>
        <taxon>Pseudomonadati</taxon>
        <taxon>Pseudomonadota</taxon>
        <taxon>Alphaproteobacteria</taxon>
        <taxon>Acetobacterales</taxon>
        <taxon>Roseomonadaceae</taxon>
        <taxon>Roseomonas</taxon>
    </lineage>
</organism>
<reference evidence="2 3" key="1">
    <citation type="submission" date="2022-03" db="EMBL/GenBank/DDBJ databases">
        <title>Complete genome analysis of Roseomonas KG 17.1 : a prolific producer of plant growth promoters.</title>
        <authorList>
            <person name="Saadouli I."/>
            <person name="Najjari A."/>
            <person name="Mosbah A."/>
            <person name="Ouzari H.I."/>
        </authorList>
    </citation>
    <scope>NUCLEOTIDE SEQUENCE [LARGE SCALE GENOMIC DNA]</scope>
    <source>
        <strain evidence="2 3">KG17-1</strain>
    </source>
</reference>
<gene>
    <name evidence="2" type="ORF">MON41_02150</name>
</gene>
<sequence length="135" mass="14347">MPDAADLVEVERAIQLAIAPAFLLTATVATLNLLTLRLNRVIDRSLMPDNNSRPRQGLLQRRAAVIRAAIACAIVSAICISLLATAGFVGVFLAIPLGGAVGLLLLGGMAMLIATFLLFLFEVWLARTREDLPGP</sequence>
<proteinExistence type="predicted"/>
<name>A0ABS9W050_9PROT</name>
<keyword evidence="1" id="KW-0812">Transmembrane</keyword>
<keyword evidence="1" id="KW-1133">Transmembrane helix</keyword>
<keyword evidence="3" id="KW-1185">Reference proteome</keyword>
<dbReference type="RefSeq" id="WP_120006449.1">
    <property type="nucleotide sequence ID" value="NZ_JALBUU010000004.1"/>
</dbReference>
<feature type="transmembrane region" description="Helical" evidence="1">
    <location>
        <begin position="65"/>
        <end position="95"/>
    </location>
</feature>
<dbReference type="Pfam" id="PF11026">
    <property type="entry name" value="DUF2721"/>
    <property type="match status" value="1"/>
</dbReference>
<comment type="caution">
    <text evidence="2">The sequence shown here is derived from an EMBL/GenBank/DDBJ whole genome shotgun (WGS) entry which is preliminary data.</text>
</comment>
<accession>A0ABS9W050</accession>
<evidence type="ECO:0000313" key="2">
    <source>
        <dbReference type="EMBL" id="MCI0752567.1"/>
    </source>
</evidence>
<evidence type="ECO:0000256" key="1">
    <source>
        <dbReference type="SAM" id="Phobius"/>
    </source>
</evidence>
<dbReference type="InterPro" id="IPR021279">
    <property type="entry name" value="DUF2721"/>
</dbReference>
<dbReference type="EMBL" id="JALBUU010000004">
    <property type="protein sequence ID" value="MCI0752567.1"/>
    <property type="molecule type" value="Genomic_DNA"/>
</dbReference>
<feature type="transmembrane region" description="Helical" evidence="1">
    <location>
        <begin position="101"/>
        <end position="125"/>
    </location>
</feature>
<keyword evidence="1" id="KW-0472">Membrane</keyword>
<protein>
    <submittedName>
        <fullName evidence="2">DUF2721 domain-containing protein</fullName>
    </submittedName>
</protein>
<dbReference type="Proteomes" id="UP001201985">
    <property type="component" value="Unassembled WGS sequence"/>
</dbReference>
<feature type="transmembrane region" description="Helical" evidence="1">
    <location>
        <begin position="12"/>
        <end position="34"/>
    </location>
</feature>
<evidence type="ECO:0000313" key="3">
    <source>
        <dbReference type="Proteomes" id="UP001201985"/>
    </source>
</evidence>